<evidence type="ECO:0000313" key="2">
    <source>
        <dbReference type="EMBL" id="KIM80329.1"/>
    </source>
</evidence>
<dbReference type="EMBL" id="KN833004">
    <property type="protein sequence ID" value="KIM80329.1"/>
    <property type="molecule type" value="Genomic_DNA"/>
</dbReference>
<keyword evidence="3" id="KW-1185">Reference proteome</keyword>
<accession>A0A0C3FK82</accession>
<sequence length="66" mass="7442">MTSSDQMRIPYRQAGRKSNCFPRVQSHQPHKATDRLVAPPKSHMAPANVSSNAVMDRHNKGMIRLT</sequence>
<dbReference type="InParanoid" id="A0A0C3FK82"/>
<organism evidence="2 3">
    <name type="scientific">Piloderma croceum (strain F 1598)</name>
    <dbReference type="NCBI Taxonomy" id="765440"/>
    <lineage>
        <taxon>Eukaryota</taxon>
        <taxon>Fungi</taxon>
        <taxon>Dikarya</taxon>
        <taxon>Basidiomycota</taxon>
        <taxon>Agaricomycotina</taxon>
        <taxon>Agaricomycetes</taxon>
        <taxon>Agaricomycetidae</taxon>
        <taxon>Atheliales</taxon>
        <taxon>Atheliaceae</taxon>
        <taxon>Piloderma</taxon>
    </lineage>
</organism>
<reference evidence="3" key="2">
    <citation type="submission" date="2015-01" db="EMBL/GenBank/DDBJ databases">
        <title>Evolutionary Origins and Diversification of the Mycorrhizal Mutualists.</title>
        <authorList>
            <consortium name="DOE Joint Genome Institute"/>
            <consortium name="Mycorrhizal Genomics Consortium"/>
            <person name="Kohler A."/>
            <person name="Kuo A."/>
            <person name="Nagy L.G."/>
            <person name="Floudas D."/>
            <person name="Copeland A."/>
            <person name="Barry K.W."/>
            <person name="Cichocki N."/>
            <person name="Veneault-Fourrey C."/>
            <person name="LaButti K."/>
            <person name="Lindquist E.A."/>
            <person name="Lipzen A."/>
            <person name="Lundell T."/>
            <person name="Morin E."/>
            <person name="Murat C."/>
            <person name="Riley R."/>
            <person name="Ohm R."/>
            <person name="Sun H."/>
            <person name="Tunlid A."/>
            <person name="Henrissat B."/>
            <person name="Grigoriev I.V."/>
            <person name="Hibbett D.S."/>
            <person name="Martin F."/>
        </authorList>
    </citation>
    <scope>NUCLEOTIDE SEQUENCE [LARGE SCALE GENOMIC DNA]</scope>
    <source>
        <strain evidence="3">F 1598</strain>
    </source>
</reference>
<dbReference type="AlphaFoldDB" id="A0A0C3FK82"/>
<dbReference type="Proteomes" id="UP000054166">
    <property type="component" value="Unassembled WGS sequence"/>
</dbReference>
<protein>
    <submittedName>
        <fullName evidence="2">Uncharacterized protein</fullName>
    </submittedName>
</protein>
<proteinExistence type="predicted"/>
<reference evidence="2 3" key="1">
    <citation type="submission" date="2014-04" db="EMBL/GenBank/DDBJ databases">
        <authorList>
            <consortium name="DOE Joint Genome Institute"/>
            <person name="Kuo A."/>
            <person name="Tarkka M."/>
            <person name="Buscot F."/>
            <person name="Kohler A."/>
            <person name="Nagy L.G."/>
            <person name="Floudas D."/>
            <person name="Copeland A."/>
            <person name="Barry K.W."/>
            <person name="Cichocki N."/>
            <person name="Veneault-Fourrey C."/>
            <person name="LaButti K."/>
            <person name="Lindquist E.A."/>
            <person name="Lipzen A."/>
            <person name="Lundell T."/>
            <person name="Morin E."/>
            <person name="Murat C."/>
            <person name="Sun H."/>
            <person name="Tunlid A."/>
            <person name="Henrissat B."/>
            <person name="Grigoriev I.V."/>
            <person name="Hibbett D.S."/>
            <person name="Martin F."/>
            <person name="Nordberg H.P."/>
            <person name="Cantor M.N."/>
            <person name="Hua S.X."/>
        </authorList>
    </citation>
    <scope>NUCLEOTIDE SEQUENCE [LARGE SCALE GENOMIC DNA]</scope>
    <source>
        <strain evidence="2 3">F 1598</strain>
    </source>
</reference>
<evidence type="ECO:0000256" key="1">
    <source>
        <dbReference type="SAM" id="MobiDB-lite"/>
    </source>
</evidence>
<dbReference type="HOGENOM" id="CLU_2832057_0_0_1"/>
<feature type="region of interest" description="Disordered" evidence="1">
    <location>
        <begin position="1"/>
        <end position="66"/>
    </location>
</feature>
<gene>
    <name evidence="2" type="ORF">PILCRDRAFT_822458</name>
</gene>
<name>A0A0C3FK82_PILCF</name>
<evidence type="ECO:0000313" key="3">
    <source>
        <dbReference type="Proteomes" id="UP000054166"/>
    </source>
</evidence>